<reference evidence="1 2" key="1">
    <citation type="submission" date="2021-01" db="EMBL/GenBank/DDBJ databases">
        <title>Genomic Encyclopedia of Type Strains, Phase IV (KMG-IV): sequencing the most valuable type-strain genomes for metagenomic binning, comparative biology and taxonomic classification.</title>
        <authorList>
            <person name="Goeker M."/>
        </authorList>
    </citation>
    <scope>NUCLEOTIDE SEQUENCE [LARGE SCALE GENOMIC DNA]</scope>
    <source>
        <strain evidence="1 2">DSM 24834</strain>
    </source>
</reference>
<sequence length="70" mass="8232">MLESKQERAFEILQEAARKLAYLPDKLAELSYQQPEEALRLLRNWGEGKQPVNSLFEEVTDLLNSKRRQD</sequence>
<dbReference type="Proteomes" id="UP001646157">
    <property type="component" value="Unassembled WGS sequence"/>
</dbReference>
<name>A0ABS2NAX6_9BACI</name>
<evidence type="ECO:0000313" key="2">
    <source>
        <dbReference type="Proteomes" id="UP001646157"/>
    </source>
</evidence>
<accession>A0ABS2NAX6</accession>
<dbReference type="EMBL" id="JAFBDZ010000001">
    <property type="protein sequence ID" value="MBM7584997.1"/>
    <property type="molecule type" value="Genomic_DNA"/>
</dbReference>
<gene>
    <name evidence="1" type="ORF">JOC86_001534</name>
</gene>
<organism evidence="1 2">
    <name type="scientific">Rossellomorea pakistanensis</name>
    <dbReference type="NCBI Taxonomy" id="992288"/>
    <lineage>
        <taxon>Bacteria</taxon>
        <taxon>Bacillati</taxon>
        <taxon>Bacillota</taxon>
        <taxon>Bacilli</taxon>
        <taxon>Bacillales</taxon>
        <taxon>Bacillaceae</taxon>
        <taxon>Rossellomorea</taxon>
    </lineage>
</organism>
<comment type="caution">
    <text evidence="1">The sequence shown here is derived from an EMBL/GenBank/DDBJ whole genome shotgun (WGS) entry which is preliminary data.</text>
</comment>
<proteinExistence type="predicted"/>
<keyword evidence="2" id="KW-1185">Reference proteome</keyword>
<protein>
    <submittedName>
        <fullName evidence="1">Uncharacterized protein</fullName>
    </submittedName>
</protein>
<evidence type="ECO:0000313" key="1">
    <source>
        <dbReference type="EMBL" id="MBM7584997.1"/>
    </source>
</evidence>